<name>A0A542E616_9MICO</name>
<evidence type="ECO:0000313" key="1">
    <source>
        <dbReference type="EMBL" id="TQJ10780.1"/>
    </source>
</evidence>
<reference evidence="1 2" key="1">
    <citation type="submission" date="2019-06" db="EMBL/GenBank/DDBJ databases">
        <title>Sequencing the genomes of 1000 actinobacteria strains.</title>
        <authorList>
            <person name="Klenk H.-P."/>
        </authorList>
    </citation>
    <scope>NUCLEOTIDE SEQUENCE [LARGE SCALE GENOMIC DNA]</scope>
    <source>
        <strain evidence="1 2">DSM 18607</strain>
    </source>
</reference>
<proteinExistence type="predicted"/>
<dbReference type="EMBL" id="VFMN01000001">
    <property type="protein sequence ID" value="TQJ10780.1"/>
    <property type="molecule type" value="Genomic_DNA"/>
</dbReference>
<evidence type="ECO:0000313" key="2">
    <source>
        <dbReference type="Proteomes" id="UP000317893"/>
    </source>
</evidence>
<dbReference type="OrthoDB" id="3734530at2"/>
<gene>
    <name evidence="1" type="ORF">FB458_3919</name>
</gene>
<dbReference type="RefSeq" id="WP_141849959.1">
    <property type="nucleotide sequence ID" value="NZ_BAAAPR010000010.1"/>
</dbReference>
<accession>A0A542E616</accession>
<protein>
    <submittedName>
        <fullName evidence="1">Uncharacterized protein</fullName>
    </submittedName>
</protein>
<organism evidence="1 2">
    <name type="scientific">Lapillicoccus jejuensis</name>
    <dbReference type="NCBI Taxonomy" id="402171"/>
    <lineage>
        <taxon>Bacteria</taxon>
        <taxon>Bacillati</taxon>
        <taxon>Actinomycetota</taxon>
        <taxon>Actinomycetes</taxon>
        <taxon>Micrococcales</taxon>
        <taxon>Intrasporangiaceae</taxon>
        <taxon>Lapillicoccus</taxon>
    </lineage>
</organism>
<sequence length="118" mass="13318">MQGDLEIITDTRPLASAERRPLHRVVLITETDGPLTEWPRETFGVIGDVLDVVDEAHRRAGRDRLAAVALETPQPGLAHAPGNGENRVMWTWLHGFDPIFPDDLENPAFQRMRACRDR</sequence>
<comment type="caution">
    <text evidence="1">The sequence shown here is derived from an EMBL/GenBank/DDBJ whole genome shotgun (WGS) entry which is preliminary data.</text>
</comment>
<dbReference type="Proteomes" id="UP000317893">
    <property type="component" value="Unassembled WGS sequence"/>
</dbReference>
<keyword evidence="2" id="KW-1185">Reference proteome</keyword>
<dbReference type="AlphaFoldDB" id="A0A542E616"/>